<evidence type="ECO:0000313" key="4">
    <source>
        <dbReference type="Proteomes" id="UP000539175"/>
    </source>
</evidence>
<dbReference type="PROSITE" id="PS51208">
    <property type="entry name" value="AUTOTRANSPORTER"/>
    <property type="match status" value="1"/>
</dbReference>
<organism evidence="3 4">
    <name type="scientific">Nitrospirillum iridis</name>
    <dbReference type="NCBI Taxonomy" id="765888"/>
    <lineage>
        <taxon>Bacteria</taxon>
        <taxon>Pseudomonadati</taxon>
        <taxon>Pseudomonadota</taxon>
        <taxon>Alphaproteobacteria</taxon>
        <taxon>Rhodospirillales</taxon>
        <taxon>Azospirillaceae</taxon>
        <taxon>Nitrospirillum</taxon>
    </lineage>
</organism>
<comment type="caution">
    <text evidence="3">The sequence shown here is derived from an EMBL/GenBank/DDBJ whole genome shotgun (WGS) entry which is preliminary data.</text>
</comment>
<dbReference type="SUPFAM" id="SSF103515">
    <property type="entry name" value="Autotransporter"/>
    <property type="match status" value="1"/>
</dbReference>
<feature type="chain" id="PRO_5030601264" evidence="1">
    <location>
        <begin position="37"/>
        <end position="2530"/>
    </location>
</feature>
<name>A0A7X0AV65_9PROT</name>
<dbReference type="SMART" id="SM00869">
    <property type="entry name" value="Autotransporter"/>
    <property type="match status" value="1"/>
</dbReference>
<keyword evidence="4" id="KW-1185">Reference proteome</keyword>
<dbReference type="InterPro" id="IPR005546">
    <property type="entry name" value="Autotransporte_beta"/>
</dbReference>
<evidence type="ECO:0000259" key="2">
    <source>
        <dbReference type="PROSITE" id="PS51208"/>
    </source>
</evidence>
<protein>
    <submittedName>
        <fullName evidence="3">Uncharacterized protein with beta-barrel porin domain</fullName>
    </submittedName>
</protein>
<evidence type="ECO:0000256" key="1">
    <source>
        <dbReference type="SAM" id="SignalP"/>
    </source>
</evidence>
<keyword evidence="1" id="KW-0732">Signal</keyword>
<sequence length="2530" mass="243875">MLTAALPRSKALLPKTLLLGASVLALSAAWHGGARADTTITGNSGPVRITSGGLVNKGTLSGGTFAAAVNASGSLTAIINSGTIAPPTGSYYYYNAIVTIGPSSIYGAQGYTYQASSIGTILNAASGTIINSGWGGALSATGASIGTFSNAGIINGGVNLGNASIYSSSSSGTTYSYGYQELQSTIGQLTNAAGATIQAGTLGGRTALSAVGASIGTLINAGIISGGVDLSSAAAFTYSSSGTSSSFSYQVAQSTIGQLINGTGATIGTVGGGTGLSAVGASIGTLTNAGVINGDLNLGALRRYPYSSDGTTYSFGSQVVQSTIGQLTNAANAAITGNIFLGTSAQTIENAGKIGGSISAPQATIAGISNDAGATLGGISVTGGTIGSLINSGIIAPTTSGYYYGAAVDVGVSSIYGTQGYTFQASSIGTILNAASGTIINSGWGGALSATGASIGTFTNAGLINGGVNLDNASIYSSSSSGTTYSSGYQELQSTIGQLTNAAGATIQAGTISGRTALSAVGASIGTLTNAGIISGGVNLSSATASTYSSSGTTYSYGYQVVQSTIGQLINGPGATIGTLGGGSGLSAAGASIGTLSNAGVINGNLNLGALSLYTYSSSGTTYSSGYQVVQSTIGQLTNAANATITGNIFLGTSAQTIENAGKIGGSISAPQATIAGISNDAGATLGGISVTGGTIGSLINSGIIAPTTSGYYYGAAVDVGVSSIYGTQGYTFQASSIGTILNAASGTIGNGGWGGALSATGASIGTFTNAGLINGGVTLSSAAATTYTFNGTSSSSTYQVVQSTIGQLTNTAGATIGLGANNGYYGTRALSAEGASIGTLTNAGVINGWVDLNSVTLSTYASSGTVSSYGYMMVQTTIGQLINAAGGTIGSAAGYGLSATGASIGTVTNNGVIRGVLELGYFNLSGSTVTGTTYSYNNQLLQSTIGQLTNTAGGTIGGILLGGFAQTISNAGLIDSYFTGFSAATGTISTFTNAATGTITGGFYGVSITNAYIGTLANNGLISDTGASNGAGVVVGLSSYLSIVGPHGIGTLVNASGATISGLGQGIHVDGDTIGTLINNGVIVSDYTWGQNNHGGIGLEVDADLGNSALEYGSVGTLANAAGATISGGSVGMAVGGGTIGILSNNGVISGGKTGLAMNGTGYTGCFNSACSVTVLAAPGSIGVLDNAAGASIVGGTVGLSLMNGTINTLMNAGLIAGTAGTGIFLGQSYYYTQSVMSVDTLVNTSTGTITGGSIGINVAQSNIGTLLNQGLIIGTLTAIASSGSNTFLGVSTSIGVLVNTGTLLATGSGTLGTTAAVALNSTNLGTLVNNGQIIDTGTTGAGIRINAGTLGTLLNLADGTIAGGAVGVLNTGTLGALENVGVQKGSVAAIRVTASSSTFLTYLFGNAPYSASTYPQTGSIGTLSNSGTLTGGMDGLESAGLINTLTNNGTITGGTGAGIANVGAFTSQTVLTGYVPIGHYYFWTNDTSTTLSNAGGNLSTLNNSGLITGGQSGIVNGLSSSIATVISSSNYGETITTVVGTTGPLGGTIGTLVNAGTILGVAGAGIDNGAVNATIGAITNSGLIQGGQTGIINAGTIGTLTNSGTITGAVAALRNTDSGTLGPIVNTGVIAGDILSSGGQALSITGGAGTVFGTLTGAGGTPGTLASTNSNITLAGNLVLNDMVSIAGHTLVADGGSLVLAAPTTITGNYSQSSGTLAVLATGTTINNLTVSGTASISGATVVLTSQYAYGLTSGASYTIVTAGDATSSYSGVTALAPGYTTTTVTTTLAGGLTDLIVSVGNSQLTAGSTATIAGGNGTLDQMTGGTLAITGGTPTVGSISGGAASLTGGSANIGTISGGTVSLTGGSATLGTVSGGAVSLAGGTASLTTVNSGSVSVSGGNGSLGMISGGTVSLTGGSATLGTITGGTLAQTAGAIITGTTAVQVMGGSLNLGGTVTAPLAVNGGLVAVNGQASGTVTVGSGGTLRGSGVVTGSASVSGILAPGNSPGTLTFTNGLTQGAKSVLSIDIDGTGTGSGAGNYSRVLVTGGSYVIGSGAVLTPKLRGITGNASNTYTPSLGTDFTVVQAAGGVSGTFTSVVQPASGLATGTQFTALYATNAVDLFVTPTYGSLASLGASANQQALGRVVAGLNAPAGSDLATVLKALYSLPSTAASLDALAQMGGSTHANIAAYSLTRGLAATQVLGQRLAAVRDGVSGGMQGTMQAQLVGRTLYTSMASGSEAAPADERGMAAGSAAEDGWHFWAQGLGAFSRVDSDGNAQGGHSNTGGGLFGGDRTVAPGVTLGLAGTLLQSTSGGSNETSSYGLSAYGNADLGDGLFVAGNAGYTYDRYDTARTMGFGGLSRTAFGHTTGDELGAGVTAGYRMRVSNLTLEPQAGIQWLRVGRDGFTETGAGALNLVLQDLDATALQSSVGARASGSWKTDGGTVITPTVRASWLHDFRDRALTSQAAFAGTTFAVTGPDTGANALGIGGGLTLQQSDNLNLYANYDGTLRRHETDHVFTAGLRLSW</sequence>
<accession>A0A7X0AV65</accession>
<dbReference type="InterPro" id="IPR036709">
    <property type="entry name" value="Autotransporte_beta_dom_sf"/>
</dbReference>
<proteinExistence type="predicted"/>
<dbReference type="Proteomes" id="UP000539175">
    <property type="component" value="Unassembled WGS sequence"/>
</dbReference>
<reference evidence="3 4" key="1">
    <citation type="submission" date="2020-08" db="EMBL/GenBank/DDBJ databases">
        <title>Genomic Encyclopedia of Type Strains, Phase IV (KMG-IV): sequencing the most valuable type-strain genomes for metagenomic binning, comparative biology and taxonomic classification.</title>
        <authorList>
            <person name="Goeker M."/>
        </authorList>
    </citation>
    <scope>NUCLEOTIDE SEQUENCE [LARGE SCALE GENOMIC DNA]</scope>
    <source>
        <strain evidence="3 4">DSM 22198</strain>
    </source>
</reference>
<dbReference type="EMBL" id="JACIIZ010000001">
    <property type="protein sequence ID" value="MBB6249715.1"/>
    <property type="molecule type" value="Genomic_DNA"/>
</dbReference>
<gene>
    <name evidence="3" type="ORF">FHS74_000248</name>
</gene>
<feature type="domain" description="Autotransporter" evidence="2">
    <location>
        <begin position="2257"/>
        <end position="2530"/>
    </location>
</feature>
<evidence type="ECO:0000313" key="3">
    <source>
        <dbReference type="EMBL" id="MBB6249715.1"/>
    </source>
</evidence>
<dbReference type="RefSeq" id="WP_184796694.1">
    <property type="nucleotide sequence ID" value="NZ_JACIIZ010000001.1"/>
</dbReference>
<feature type="signal peptide" evidence="1">
    <location>
        <begin position="1"/>
        <end position="36"/>
    </location>
</feature>